<dbReference type="SUPFAM" id="SSF141457">
    <property type="entry name" value="BH3618-like"/>
    <property type="match status" value="1"/>
</dbReference>
<keyword evidence="3 4" id="KW-0810">Translation regulation</keyword>
<keyword evidence="2 4" id="KW-1005">Bacterial flagellum biogenesis</keyword>
<gene>
    <name evidence="4 5" type="primary">fliW</name>
    <name evidence="5" type="ORF">HQ393_02150</name>
</gene>
<proteinExistence type="inferred from homology"/>
<dbReference type="RefSeq" id="WP_179357229.1">
    <property type="nucleotide sequence ID" value="NZ_CP058627.1"/>
</dbReference>
<comment type="similarity">
    <text evidence="4">Belongs to the FliW family.</text>
</comment>
<keyword evidence="5" id="KW-0282">Flagellum</keyword>
<reference evidence="5 6" key="1">
    <citation type="submission" date="2020-07" db="EMBL/GenBank/DDBJ databases">
        <title>Complete genome sequence of Chitinibacter sp. 2T18.</title>
        <authorList>
            <person name="Bae J.-W."/>
            <person name="Choi J.-W."/>
        </authorList>
    </citation>
    <scope>NUCLEOTIDE SEQUENCE [LARGE SCALE GENOMIC DNA]</scope>
    <source>
        <strain evidence="5 6">2T18</strain>
    </source>
</reference>
<evidence type="ECO:0000256" key="1">
    <source>
        <dbReference type="ARBA" id="ARBA00022490"/>
    </source>
</evidence>
<comment type="subunit">
    <text evidence="4">Interacts with translational regulator CsrA and flagellin(s).</text>
</comment>
<dbReference type="PANTHER" id="PTHR39190">
    <property type="entry name" value="FLAGELLAR ASSEMBLY FACTOR FLIW"/>
    <property type="match status" value="1"/>
</dbReference>
<evidence type="ECO:0000313" key="5">
    <source>
        <dbReference type="EMBL" id="QLG87143.1"/>
    </source>
</evidence>
<comment type="subcellular location">
    <subcellularLocation>
        <location evidence="4">Cytoplasm</location>
    </subcellularLocation>
</comment>
<protein>
    <recommendedName>
        <fullName evidence="4">Flagellar assembly factor FliW</fullName>
    </recommendedName>
</protein>
<dbReference type="KEGG" id="chiz:HQ393_02150"/>
<accession>A0A7H9BEI6</accession>
<evidence type="ECO:0000256" key="2">
    <source>
        <dbReference type="ARBA" id="ARBA00022795"/>
    </source>
</evidence>
<evidence type="ECO:0000256" key="3">
    <source>
        <dbReference type="ARBA" id="ARBA00022845"/>
    </source>
</evidence>
<evidence type="ECO:0000313" key="6">
    <source>
        <dbReference type="Proteomes" id="UP000509597"/>
    </source>
</evidence>
<keyword evidence="6" id="KW-1185">Reference proteome</keyword>
<dbReference type="GO" id="GO:0044780">
    <property type="term" value="P:bacterial-type flagellum assembly"/>
    <property type="evidence" value="ECO:0007669"/>
    <property type="project" value="UniProtKB-UniRule"/>
</dbReference>
<keyword evidence="4" id="KW-0143">Chaperone</keyword>
<dbReference type="Proteomes" id="UP000509597">
    <property type="component" value="Chromosome"/>
</dbReference>
<comment type="function">
    <text evidence="4">Acts as an anti-CsrA protein, binds CsrA and prevents it from repressing translation of its target genes, one of which is flagellin. Binds to flagellin and participates in the assembly of the flagellum.</text>
</comment>
<dbReference type="Pfam" id="PF02623">
    <property type="entry name" value="FliW"/>
    <property type="match status" value="1"/>
</dbReference>
<sequence>MEVFQSQFGPIEVDPNTVIHFPAGLPGFDDCKNFKLLNEEKPNPSIYWLQSLDDASVAFSIIAAERLGFNYVLTLNDEECDSIELKDASEAMLFLILSRPEGEAIRANTLAPLVINLQSRKGLQKTDLKADIVFSNK</sequence>
<dbReference type="PANTHER" id="PTHR39190:SF1">
    <property type="entry name" value="FLAGELLAR ASSEMBLY FACTOR FLIW"/>
    <property type="match status" value="1"/>
</dbReference>
<dbReference type="EMBL" id="CP058627">
    <property type="protein sequence ID" value="QLG87143.1"/>
    <property type="molecule type" value="Genomic_DNA"/>
</dbReference>
<dbReference type="GO" id="GO:0005737">
    <property type="term" value="C:cytoplasm"/>
    <property type="evidence" value="ECO:0007669"/>
    <property type="project" value="UniProtKB-SubCell"/>
</dbReference>
<keyword evidence="5" id="KW-0969">Cilium</keyword>
<name>A0A7H9BEI6_9NEIS</name>
<keyword evidence="1 4" id="KW-0963">Cytoplasm</keyword>
<keyword evidence="5" id="KW-0966">Cell projection</keyword>
<dbReference type="InterPro" id="IPR024046">
    <property type="entry name" value="Flagellar_assmbl_FliW_dom_sf"/>
</dbReference>
<dbReference type="AlphaFoldDB" id="A0A7H9BEI6"/>
<dbReference type="Gene3D" id="2.30.290.10">
    <property type="entry name" value="BH3618-like"/>
    <property type="match status" value="1"/>
</dbReference>
<dbReference type="HAMAP" id="MF_01185">
    <property type="entry name" value="FliW"/>
    <property type="match status" value="1"/>
</dbReference>
<organism evidence="5 6">
    <name type="scientific">Chitinibacter bivalviorum</name>
    <dbReference type="NCBI Taxonomy" id="2739434"/>
    <lineage>
        <taxon>Bacteria</taxon>
        <taxon>Pseudomonadati</taxon>
        <taxon>Pseudomonadota</taxon>
        <taxon>Betaproteobacteria</taxon>
        <taxon>Neisseriales</taxon>
        <taxon>Chitinibacteraceae</taxon>
        <taxon>Chitinibacter</taxon>
    </lineage>
</organism>
<evidence type="ECO:0000256" key="4">
    <source>
        <dbReference type="HAMAP-Rule" id="MF_01185"/>
    </source>
</evidence>
<dbReference type="GO" id="GO:0006417">
    <property type="term" value="P:regulation of translation"/>
    <property type="evidence" value="ECO:0007669"/>
    <property type="project" value="UniProtKB-KW"/>
</dbReference>
<dbReference type="InterPro" id="IPR003775">
    <property type="entry name" value="Flagellar_assembly_factor_FliW"/>
</dbReference>